<dbReference type="PANTHER" id="PTHR10513">
    <property type="entry name" value="DEOXYNUCLEOSIDE KINASE"/>
    <property type="match status" value="1"/>
</dbReference>
<evidence type="ECO:0000256" key="1">
    <source>
        <dbReference type="PIRSR" id="PIRSR000705-1"/>
    </source>
</evidence>
<reference evidence="4 5" key="1">
    <citation type="journal article" date="2016" name="Nat. Commun.">
        <title>Thousands of microbial genomes shed light on interconnected biogeochemical processes in an aquifer system.</title>
        <authorList>
            <person name="Anantharaman K."/>
            <person name="Brown C.T."/>
            <person name="Hug L.A."/>
            <person name="Sharon I."/>
            <person name="Castelle C.J."/>
            <person name="Probst A.J."/>
            <person name="Thomas B.C."/>
            <person name="Singh A."/>
            <person name="Wilkins M.J."/>
            <person name="Karaoz U."/>
            <person name="Brodie E.L."/>
            <person name="Williams K.H."/>
            <person name="Hubbard S.S."/>
            <person name="Banfield J.F."/>
        </authorList>
    </citation>
    <scope>NUCLEOTIDE SEQUENCE [LARGE SCALE GENOMIC DNA]</scope>
</reference>
<dbReference type="InterPro" id="IPR031314">
    <property type="entry name" value="DNK_dom"/>
</dbReference>
<sequence length="229" mass="27028">MGKNNHLVYPRVRQKQEGIRIEVMADSMRVGKTTAVKVIGEGLRKRGHRVLESYEDWQHNPYLKESYADPEKNFLESQKWFVQRKWEQVSKKVDAKVLIQDVSPEMDFCYAETNRRLGRMSEAHFGEYEHFFRQLDWKVAPAPDLLVYLAVGDEELIRRAHESRREFETVDPTYFLMMKQVNREWLAGATVHPDYNVLVVETDKLDFAHEEKARTKLVEMVAKNLKIVN</sequence>
<dbReference type="InterPro" id="IPR002624">
    <property type="entry name" value="DCK/DGK"/>
</dbReference>
<gene>
    <name evidence="4" type="ORF">A2228_02455</name>
</gene>
<feature type="binding site" evidence="2">
    <location>
        <begin position="205"/>
        <end position="207"/>
    </location>
    <ligand>
        <name>ATP</name>
        <dbReference type="ChEBI" id="CHEBI:30616"/>
    </ligand>
</feature>
<dbReference type="GO" id="GO:0019136">
    <property type="term" value="F:deoxynucleoside kinase activity"/>
    <property type="evidence" value="ECO:0007669"/>
    <property type="project" value="InterPro"/>
</dbReference>
<name>A0A1F5F6L1_9BACT</name>
<proteinExistence type="predicted"/>
<dbReference type="SUPFAM" id="SSF52540">
    <property type="entry name" value="P-loop containing nucleoside triphosphate hydrolases"/>
    <property type="match status" value="1"/>
</dbReference>
<keyword evidence="2" id="KW-0067">ATP-binding</keyword>
<feature type="active site" description="Proton acceptor" evidence="1">
    <location>
        <position position="101"/>
    </location>
</feature>
<evidence type="ECO:0000259" key="3">
    <source>
        <dbReference type="Pfam" id="PF01712"/>
    </source>
</evidence>
<keyword evidence="2" id="KW-0547">Nucleotide-binding</keyword>
<feature type="domain" description="Deoxynucleoside kinase" evidence="3">
    <location>
        <begin position="28"/>
        <end position="223"/>
    </location>
</feature>
<dbReference type="GO" id="GO:0005737">
    <property type="term" value="C:cytoplasm"/>
    <property type="evidence" value="ECO:0007669"/>
    <property type="project" value="TreeGrafter"/>
</dbReference>
<dbReference type="PIRSF" id="PIRSF000705">
    <property type="entry name" value="DNK"/>
    <property type="match status" value="1"/>
</dbReference>
<protein>
    <recommendedName>
        <fullName evidence="3">Deoxynucleoside kinase domain-containing protein</fullName>
    </recommendedName>
</protein>
<evidence type="ECO:0000313" key="5">
    <source>
        <dbReference type="Proteomes" id="UP000176191"/>
    </source>
</evidence>
<dbReference type="InterPro" id="IPR027417">
    <property type="entry name" value="P-loop_NTPase"/>
</dbReference>
<dbReference type="AlphaFoldDB" id="A0A1F5F6L1"/>
<comment type="caution">
    <text evidence="4">The sequence shown here is derived from an EMBL/GenBank/DDBJ whole genome shotgun (WGS) entry which is preliminary data.</text>
</comment>
<dbReference type="PANTHER" id="PTHR10513:SF35">
    <property type="entry name" value="DEOXYADENOSINE KINASE"/>
    <property type="match status" value="1"/>
</dbReference>
<dbReference type="Pfam" id="PF01712">
    <property type="entry name" value="dNK"/>
    <property type="match status" value="1"/>
</dbReference>
<dbReference type="Gene3D" id="3.40.50.300">
    <property type="entry name" value="P-loop containing nucleotide triphosphate hydrolases"/>
    <property type="match status" value="1"/>
</dbReference>
<accession>A0A1F5F6L1</accession>
<organism evidence="4 5">
    <name type="scientific">Candidatus Collierbacteria bacterium RIFOXYA2_FULL_46_10</name>
    <dbReference type="NCBI Taxonomy" id="1817726"/>
    <lineage>
        <taxon>Bacteria</taxon>
        <taxon>Candidatus Collieribacteriota</taxon>
    </lineage>
</organism>
<dbReference type="GO" id="GO:0005524">
    <property type="term" value="F:ATP binding"/>
    <property type="evidence" value="ECO:0007669"/>
    <property type="project" value="UniProtKB-KW"/>
</dbReference>
<evidence type="ECO:0000313" key="4">
    <source>
        <dbReference type="EMBL" id="OGD75250.1"/>
    </source>
</evidence>
<dbReference type="EMBL" id="MFAK01000012">
    <property type="protein sequence ID" value="OGD75250.1"/>
    <property type="molecule type" value="Genomic_DNA"/>
</dbReference>
<evidence type="ECO:0000256" key="2">
    <source>
        <dbReference type="PIRSR" id="PIRSR000705-3"/>
    </source>
</evidence>
<dbReference type="InterPro" id="IPR050566">
    <property type="entry name" value="Deoxyribonucleoside_kinase"/>
</dbReference>
<dbReference type="Proteomes" id="UP000176191">
    <property type="component" value="Unassembled WGS sequence"/>
</dbReference>